<proteinExistence type="predicted"/>
<dbReference type="RefSeq" id="WP_131271484.1">
    <property type="nucleotide sequence ID" value="NZ_SJOA01000012.1"/>
</dbReference>
<name>A0A4R0EL67_9GAMM</name>
<evidence type="ECO:0000313" key="4">
    <source>
        <dbReference type="Proteomes" id="UP000291380"/>
    </source>
</evidence>
<feature type="signal peptide" evidence="1">
    <location>
        <begin position="1"/>
        <end position="20"/>
    </location>
</feature>
<dbReference type="InterPro" id="IPR036937">
    <property type="entry name" value="Adhesion_dom_fimbrial_sf"/>
</dbReference>
<dbReference type="GO" id="GO:0007155">
    <property type="term" value="P:cell adhesion"/>
    <property type="evidence" value="ECO:0007669"/>
    <property type="project" value="InterPro"/>
</dbReference>
<accession>A0A4R0EL67</accession>
<feature type="chain" id="PRO_5020473236" evidence="1">
    <location>
        <begin position="21"/>
        <end position="159"/>
    </location>
</feature>
<sequence length="159" mass="17566">MKRLKYSLFVIALLSTFAYTQNSNNNSTTFKVQMTVTERCDIETGQTQDIDFGTIQRSSSNLTAYGSLNVSCTEGTPYAITLHSDKALKNTQDNSVQIPYQLYQDEAYKVVWGNSSQEGFTQSGTGTDQPLKVWAKVEDGKTNVPAGIYTDTVVATVTY</sequence>
<evidence type="ECO:0000313" key="3">
    <source>
        <dbReference type="EMBL" id="TCB58393.1"/>
    </source>
</evidence>
<dbReference type="SMART" id="SM00972">
    <property type="entry name" value="SCPU"/>
    <property type="match status" value="1"/>
</dbReference>
<reference evidence="3 4" key="1">
    <citation type="submission" date="2019-02" db="EMBL/GenBank/DDBJ databases">
        <title>High diversity of culturable Acinetobacter species in natural soil and water ecosystems.</title>
        <authorList>
            <person name="Radolfova-Krizova L."/>
            <person name="Nemec A."/>
        </authorList>
    </citation>
    <scope>NUCLEOTIDE SEQUENCE [LARGE SCALE GENOMIC DNA]</scope>
    <source>
        <strain evidence="3 4">ANC 4281</strain>
    </source>
</reference>
<protein>
    <submittedName>
        <fullName evidence="3">SCPU domain-containing protein</fullName>
    </submittedName>
</protein>
<dbReference type="PANTHER" id="PTHR37089">
    <property type="entry name" value="PROTEIN U-RELATED"/>
    <property type="match status" value="1"/>
</dbReference>
<dbReference type="InterPro" id="IPR007893">
    <property type="entry name" value="Spore_coat_U/FanG"/>
</dbReference>
<evidence type="ECO:0000259" key="2">
    <source>
        <dbReference type="Pfam" id="PF05229"/>
    </source>
</evidence>
<evidence type="ECO:0000256" key="1">
    <source>
        <dbReference type="SAM" id="SignalP"/>
    </source>
</evidence>
<dbReference type="PANTHER" id="PTHR37089:SF3">
    <property type="entry name" value="EXPORTED PROTEIN"/>
    <property type="match status" value="1"/>
</dbReference>
<feature type="domain" description="Spore coat protein U/FanG" evidence="2">
    <location>
        <begin position="28"/>
        <end position="156"/>
    </location>
</feature>
<keyword evidence="1" id="KW-0732">Signal</keyword>
<gene>
    <name evidence="3" type="ORF">E0H85_10470</name>
</gene>
<dbReference type="EMBL" id="SJOA01000012">
    <property type="protein sequence ID" value="TCB58393.1"/>
    <property type="molecule type" value="Genomic_DNA"/>
</dbReference>
<comment type="caution">
    <text evidence="3">The sequence shown here is derived from an EMBL/GenBank/DDBJ whole genome shotgun (WGS) entry which is preliminary data.</text>
</comment>
<dbReference type="AlphaFoldDB" id="A0A4R0EL67"/>
<dbReference type="GO" id="GO:0009289">
    <property type="term" value="C:pilus"/>
    <property type="evidence" value="ECO:0007669"/>
    <property type="project" value="InterPro"/>
</dbReference>
<dbReference type="InterPro" id="IPR053167">
    <property type="entry name" value="Spore_coat_component"/>
</dbReference>
<dbReference type="Proteomes" id="UP000291380">
    <property type="component" value="Unassembled WGS sequence"/>
</dbReference>
<dbReference type="OrthoDB" id="8588792at2"/>
<dbReference type="Gene3D" id="2.60.40.1090">
    <property type="entry name" value="Fimbrial-type adhesion domain"/>
    <property type="match status" value="1"/>
</dbReference>
<organism evidence="3 4">
    <name type="scientific">Acinetobacter terrae</name>
    <dbReference type="NCBI Taxonomy" id="2731247"/>
    <lineage>
        <taxon>Bacteria</taxon>
        <taxon>Pseudomonadati</taxon>
        <taxon>Pseudomonadota</taxon>
        <taxon>Gammaproteobacteria</taxon>
        <taxon>Moraxellales</taxon>
        <taxon>Moraxellaceae</taxon>
        <taxon>Acinetobacter</taxon>
        <taxon>Acinetobacter Taxon 24</taxon>
    </lineage>
</organism>
<dbReference type="Pfam" id="PF05229">
    <property type="entry name" value="SCPU"/>
    <property type="match status" value="1"/>
</dbReference>